<protein>
    <submittedName>
        <fullName evidence="1">8220_t:CDS:1</fullName>
    </submittedName>
</protein>
<evidence type="ECO:0000313" key="1">
    <source>
        <dbReference type="EMBL" id="CAG8715687.1"/>
    </source>
</evidence>
<accession>A0A9N9NAB2</accession>
<dbReference type="Proteomes" id="UP000789342">
    <property type="component" value="Unassembled WGS sequence"/>
</dbReference>
<feature type="non-terminal residue" evidence="1">
    <location>
        <position position="277"/>
    </location>
</feature>
<evidence type="ECO:0000313" key="2">
    <source>
        <dbReference type="Proteomes" id="UP000789342"/>
    </source>
</evidence>
<dbReference type="AlphaFoldDB" id="A0A9N9NAB2"/>
<sequence length="277" mass="31715">EGKYYLVVSLKHLGYTMQIHTLNPNRSREMGKSKTKLSTWLRSGTLALSVFLQKSSTTSTSSGRSKRTIVFNKSCLQSSTRYSETINHNNIRTTRESSPPIKQVFLLMRMNKERSSNLLLIPQRKQLTNFLSKMNLIPSEIVKKSVAKQCPPISNDFSGNYEVALSNKENIDEEIVRRLVNKDLQKRKLDEVLELEETEKGSKKKILELAMNDNEYMTKFLESIRTEERKEQVLQLSLRVILFALGGVVSRFLPDSGGLAEDKRSSLFRVPSANLFY</sequence>
<keyword evidence="2" id="KW-1185">Reference proteome</keyword>
<gene>
    <name evidence="1" type="ORF">AMORRO_LOCUS12985</name>
</gene>
<proteinExistence type="predicted"/>
<organism evidence="1 2">
    <name type="scientific">Acaulospora morrowiae</name>
    <dbReference type="NCBI Taxonomy" id="94023"/>
    <lineage>
        <taxon>Eukaryota</taxon>
        <taxon>Fungi</taxon>
        <taxon>Fungi incertae sedis</taxon>
        <taxon>Mucoromycota</taxon>
        <taxon>Glomeromycotina</taxon>
        <taxon>Glomeromycetes</taxon>
        <taxon>Diversisporales</taxon>
        <taxon>Acaulosporaceae</taxon>
        <taxon>Acaulospora</taxon>
    </lineage>
</organism>
<dbReference type="EMBL" id="CAJVPV010020757">
    <property type="protein sequence ID" value="CAG8715687.1"/>
    <property type="molecule type" value="Genomic_DNA"/>
</dbReference>
<reference evidence="1" key="1">
    <citation type="submission" date="2021-06" db="EMBL/GenBank/DDBJ databases">
        <authorList>
            <person name="Kallberg Y."/>
            <person name="Tangrot J."/>
            <person name="Rosling A."/>
        </authorList>
    </citation>
    <scope>NUCLEOTIDE SEQUENCE</scope>
    <source>
        <strain evidence="1">CL551</strain>
    </source>
</reference>
<comment type="caution">
    <text evidence="1">The sequence shown here is derived from an EMBL/GenBank/DDBJ whole genome shotgun (WGS) entry which is preliminary data.</text>
</comment>
<name>A0A9N9NAB2_9GLOM</name>